<evidence type="ECO:0000256" key="9">
    <source>
        <dbReference type="ARBA" id="ARBA00022960"/>
    </source>
</evidence>
<evidence type="ECO:0000256" key="12">
    <source>
        <dbReference type="ARBA" id="ARBA00023316"/>
    </source>
</evidence>
<dbReference type="Gene3D" id="3.30.1490.20">
    <property type="entry name" value="ATP-grasp fold, A domain"/>
    <property type="match status" value="1"/>
</dbReference>
<organism evidence="16 17">
    <name type="scientific">Virgibacillus siamensis</name>
    <dbReference type="NCBI Taxonomy" id="480071"/>
    <lineage>
        <taxon>Bacteria</taxon>
        <taxon>Bacillati</taxon>
        <taxon>Bacillota</taxon>
        <taxon>Bacilli</taxon>
        <taxon>Bacillales</taxon>
        <taxon>Bacillaceae</taxon>
        <taxon>Virgibacillus</taxon>
    </lineage>
</organism>
<dbReference type="InterPro" id="IPR000291">
    <property type="entry name" value="D-Ala_lig_Van_CS"/>
</dbReference>
<comment type="function">
    <text evidence="13">Cell wall formation.</text>
</comment>
<evidence type="ECO:0000256" key="11">
    <source>
        <dbReference type="ARBA" id="ARBA00023211"/>
    </source>
</evidence>
<keyword evidence="4 13" id="KW-0436">Ligase</keyword>
<dbReference type="RefSeq" id="WP_343812937.1">
    <property type="nucleotide sequence ID" value="NZ_BAAADS010000015.1"/>
</dbReference>
<evidence type="ECO:0000259" key="15">
    <source>
        <dbReference type="PROSITE" id="PS50975"/>
    </source>
</evidence>
<comment type="caution">
    <text evidence="16">The sequence shown here is derived from an EMBL/GenBank/DDBJ whole genome shotgun (WGS) entry which is preliminary data.</text>
</comment>
<comment type="cofactor">
    <cofactor evidence="2">
        <name>Mg(2+)</name>
        <dbReference type="ChEBI" id="CHEBI:18420"/>
    </cofactor>
</comment>
<comment type="pathway">
    <text evidence="13">Cell wall biogenesis; peptidoglycan biosynthesis.</text>
</comment>
<keyword evidence="10 13" id="KW-0573">Peptidoglycan synthesis</keyword>
<dbReference type="PANTHER" id="PTHR23132:SF25">
    <property type="entry name" value="D-ALANINE--D-ALANINE LIGASE A"/>
    <property type="match status" value="1"/>
</dbReference>
<dbReference type="NCBIfam" id="TIGR01205">
    <property type="entry name" value="D_ala_D_alaTIGR"/>
    <property type="match status" value="1"/>
</dbReference>
<evidence type="ECO:0000256" key="8">
    <source>
        <dbReference type="ARBA" id="ARBA00022842"/>
    </source>
</evidence>
<name>A0ABP3RBV4_9BACI</name>
<dbReference type="SUPFAM" id="SSF52440">
    <property type="entry name" value="PreATP-grasp domain"/>
    <property type="match status" value="1"/>
</dbReference>
<dbReference type="InterPro" id="IPR005905">
    <property type="entry name" value="D_ala_D_ala"/>
</dbReference>
<comment type="catalytic activity">
    <reaction evidence="13">
        <text>2 D-alanine + ATP = D-alanyl-D-alanine + ADP + phosphate + H(+)</text>
        <dbReference type="Rhea" id="RHEA:11224"/>
        <dbReference type="ChEBI" id="CHEBI:15378"/>
        <dbReference type="ChEBI" id="CHEBI:30616"/>
        <dbReference type="ChEBI" id="CHEBI:43474"/>
        <dbReference type="ChEBI" id="CHEBI:57416"/>
        <dbReference type="ChEBI" id="CHEBI:57822"/>
        <dbReference type="ChEBI" id="CHEBI:456216"/>
        <dbReference type="EC" id="6.3.2.4"/>
    </reaction>
</comment>
<evidence type="ECO:0000256" key="13">
    <source>
        <dbReference type="HAMAP-Rule" id="MF_00047"/>
    </source>
</evidence>
<dbReference type="Proteomes" id="UP001500866">
    <property type="component" value="Unassembled WGS sequence"/>
</dbReference>
<proteinExistence type="inferred from homology"/>
<dbReference type="Pfam" id="PF07478">
    <property type="entry name" value="Dala_Dala_lig_C"/>
    <property type="match status" value="1"/>
</dbReference>
<dbReference type="EC" id="6.3.2.4" evidence="13"/>
<gene>
    <name evidence="16" type="primary">ddlA</name>
    <name evidence="13" type="synonym">ddl</name>
    <name evidence="16" type="ORF">GCM10009001_21690</name>
</gene>
<evidence type="ECO:0000256" key="2">
    <source>
        <dbReference type="ARBA" id="ARBA00001946"/>
    </source>
</evidence>
<keyword evidence="6 14" id="KW-0547">Nucleotide-binding</keyword>
<dbReference type="PROSITE" id="PS00843">
    <property type="entry name" value="DALA_DALA_LIGASE_1"/>
    <property type="match status" value="1"/>
</dbReference>
<evidence type="ECO:0000256" key="4">
    <source>
        <dbReference type="ARBA" id="ARBA00022598"/>
    </source>
</evidence>
<dbReference type="PROSITE" id="PS50975">
    <property type="entry name" value="ATP_GRASP"/>
    <property type="match status" value="1"/>
</dbReference>
<evidence type="ECO:0000313" key="16">
    <source>
        <dbReference type="EMBL" id="GAA0604195.1"/>
    </source>
</evidence>
<dbReference type="Pfam" id="PF01820">
    <property type="entry name" value="Dala_Dala_lig_N"/>
    <property type="match status" value="1"/>
</dbReference>
<dbReference type="Gene3D" id="3.40.50.20">
    <property type="match status" value="1"/>
</dbReference>
<dbReference type="InterPro" id="IPR011127">
    <property type="entry name" value="Dala_Dala_lig_N"/>
</dbReference>
<evidence type="ECO:0000313" key="17">
    <source>
        <dbReference type="Proteomes" id="UP001500866"/>
    </source>
</evidence>
<dbReference type="InterPro" id="IPR011095">
    <property type="entry name" value="Dala_Dala_lig_C"/>
</dbReference>
<feature type="domain" description="ATP-grasp" evidence="15">
    <location>
        <begin position="145"/>
        <end position="348"/>
    </location>
</feature>
<dbReference type="SUPFAM" id="SSF56059">
    <property type="entry name" value="Glutathione synthetase ATP-binding domain-like"/>
    <property type="match status" value="1"/>
</dbReference>
<dbReference type="InterPro" id="IPR011761">
    <property type="entry name" value="ATP-grasp"/>
</dbReference>
<keyword evidence="9 13" id="KW-0133">Cell shape</keyword>
<evidence type="ECO:0000256" key="14">
    <source>
        <dbReference type="PROSITE-ProRule" id="PRU00409"/>
    </source>
</evidence>
<comment type="subcellular location">
    <subcellularLocation>
        <location evidence="13">Cytoplasm</location>
    </subcellularLocation>
</comment>
<evidence type="ECO:0000256" key="1">
    <source>
        <dbReference type="ARBA" id="ARBA00001936"/>
    </source>
</evidence>
<dbReference type="PANTHER" id="PTHR23132">
    <property type="entry name" value="D-ALANINE--D-ALANINE LIGASE"/>
    <property type="match status" value="1"/>
</dbReference>
<keyword evidence="13" id="KW-0963">Cytoplasm</keyword>
<dbReference type="NCBIfam" id="NF002525">
    <property type="entry name" value="PRK01966.1-1"/>
    <property type="match status" value="1"/>
</dbReference>
<keyword evidence="12 13" id="KW-0961">Cell wall biogenesis/degradation</keyword>
<dbReference type="EMBL" id="BAAADS010000015">
    <property type="protein sequence ID" value="GAA0604195.1"/>
    <property type="molecule type" value="Genomic_DNA"/>
</dbReference>
<dbReference type="HAMAP" id="MF_00047">
    <property type="entry name" value="Dala_Dala_lig"/>
    <property type="match status" value="1"/>
</dbReference>
<keyword evidence="17" id="KW-1185">Reference proteome</keyword>
<sequence length="368" mass="40446">MEKKRVGIIFGGKSAEHEVSLQSAKNIVDAIDKDKYDVVLLGIDKQGKWHINDESSYLINAENPKLISLNKSNDTVAVVPGQDHNQLIHSEDAGMLDQLDVVFPIVHGTLGEDGSLQGMMRLANLPFVGSSVTGSAVCMDKDIAKRLLRDAGVNVAKGRAFTSFNRNKIDFDLLQDELGVPMFIKPANQGSSVGVSKVSERAAFEQAVDEAFQYDRKIVIEETLAGREIECSVLGNEDPAASVPGEILPQTEFYSYESKYIDESGAKLEIPADLPEETVANIQEAAINAFQALECEGLARVDFFLKENGEVYVNEVNTLPGFTKISMYPKLWEVSGIPYPELINRLIELAIDRHQKGSLLKSAVWEDA</sequence>
<dbReference type="Gene3D" id="3.30.470.20">
    <property type="entry name" value="ATP-grasp fold, B domain"/>
    <property type="match status" value="1"/>
</dbReference>
<keyword evidence="8" id="KW-0460">Magnesium</keyword>
<dbReference type="PROSITE" id="PS00844">
    <property type="entry name" value="DALA_DALA_LIGASE_2"/>
    <property type="match status" value="1"/>
</dbReference>
<comment type="similarity">
    <text evidence="3 13">Belongs to the D-alanine--D-alanine ligase family.</text>
</comment>
<keyword evidence="7 14" id="KW-0067">ATP-binding</keyword>
<dbReference type="NCBIfam" id="NF002528">
    <property type="entry name" value="PRK01966.1-4"/>
    <property type="match status" value="1"/>
</dbReference>
<keyword evidence="11" id="KW-0464">Manganese</keyword>
<dbReference type="PIRSF" id="PIRSF039102">
    <property type="entry name" value="Ddl/VanB"/>
    <property type="match status" value="1"/>
</dbReference>
<evidence type="ECO:0000256" key="3">
    <source>
        <dbReference type="ARBA" id="ARBA00010871"/>
    </source>
</evidence>
<dbReference type="InterPro" id="IPR016185">
    <property type="entry name" value="PreATP-grasp_dom_sf"/>
</dbReference>
<evidence type="ECO:0000256" key="5">
    <source>
        <dbReference type="ARBA" id="ARBA00022723"/>
    </source>
</evidence>
<reference evidence="17" key="1">
    <citation type="journal article" date="2019" name="Int. J. Syst. Evol. Microbiol.">
        <title>The Global Catalogue of Microorganisms (GCM) 10K type strain sequencing project: providing services to taxonomists for standard genome sequencing and annotation.</title>
        <authorList>
            <consortium name="The Broad Institute Genomics Platform"/>
            <consortium name="The Broad Institute Genome Sequencing Center for Infectious Disease"/>
            <person name="Wu L."/>
            <person name="Ma J."/>
        </authorList>
    </citation>
    <scope>NUCLEOTIDE SEQUENCE [LARGE SCALE GENOMIC DNA]</scope>
    <source>
        <strain evidence="17">JCM 15395</strain>
    </source>
</reference>
<evidence type="ECO:0000256" key="7">
    <source>
        <dbReference type="ARBA" id="ARBA00022840"/>
    </source>
</evidence>
<accession>A0ABP3RBV4</accession>
<comment type="cofactor">
    <cofactor evidence="1">
        <name>Mn(2+)</name>
        <dbReference type="ChEBI" id="CHEBI:29035"/>
    </cofactor>
</comment>
<keyword evidence="5" id="KW-0479">Metal-binding</keyword>
<evidence type="ECO:0000256" key="10">
    <source>
        <dbReference type="ARBA" id="ARBA00022984"/>
    </source>
</evidence>
<dbReference type="InterPro" id="IPR013815">
    <property type="entry name" value="ATP_grasp_subdomain_1"/>
</dbReference>
<dbReference type="NCBIfam" id="NF002378">
    <property type="entry name" value="PRK01372.1"/>
    <property type="match status" value="1"/>
</dbReference>
<evidence type="ECO:0000256" key="6">
    <source>
        <dbReference type="ARBA" id="ARBA00022741"/>
    </source>
</evidence>
<dbReference type="GO" id="GO:0016874">
    <property type="term" value="F:ligase activity"/>
    <property type="evidence" value="ECO:0007669"/>
    <property type="project" value="UniProtKB-KW"/>
</dbReference>
<protein>
    <recommendedName>
        <fullName evidence="13">D-alanine--D-alanine ligase</fullName>
        <ecNumber evidence="13">6.3.2.4</ecNumber>
    </recommendedName>
    <alternativeName>
        <fullName evidence="13">D-Ala-D-Ala ligase</fullName>
    </alternativeName>
    <alternativeName>
        <fullName evidence="13">D-alanylalanine synthetase</fullName>
    </alternativeName>
</protein>